<protein>
    <submittedName>
        <fullName evidence="7">Periplasmic oligopeptide-binding protein</fullName>
    </submittedName>
</protein>
<comment type="similarity">
    <text evidence="2">Belongs to the bacterial solute-binding protein 5 family.</text>
</comment>
<evidence type="ECO:0000313" key="7">
    <source>
        <dbReference type="EMBL" id="CAH0540687.1"/>
    </source>
</evidence>
<evidence type="ECO:0000313" key="8">
    <source>
        <dbReference type="Proteomes" id="UP000838748"/>
    </source>
</evidence>
<dbReference type="SUPFAM" id="SSF53850">
    <property type="entry name" value="Periplasmic binding protein-like II"/>
    <property type="match status" value="1"/>
</dbReference>
<comment type="subcellular location">
    <subcellularLocation>
        <location evidence="1">Cell envelope</location>
    </subcellularLocation>
</comment>
<keyword evidence="3" id="KW-0813">Transport</keyword>
<dbReference type="Proteomes" id="UP000838748">
    <property type="component" value="Unassembled WGS sequence"/>
</dbReference>
<comment type="caution">
    <text evidence="7">The sequence shown here is derived from an EMBL/GenBank/DDBJ whole genome shotgun (WGS) entry which is preliminary data.</text>
</comment>
<proteinExistence type="inferred from homology"/>
<name>A0ABN8EAW3_9VIBR</name>
<evidence type="ECO:0000256" key="1">
    <source>
        <dbReference type="ARBA" id="ARBA00004196"/>
    </source>
</evidence>
<dbReference type="PANTHER" id="PTHR30290:SF10">
    <property type="entry name" value="PERIPLASMIC OLIGOPEPTIDE-BINDING PROTEIN-RELATED"/>
    <property type="match status" value="1"/>
</dbReference>
<evidence type="ECO:0000256" key="4">
    <source>
        <dbReference type="ARBA" id="ARBA00022729"/>
    </source>
</evidence>
<evidence type="ECO:0000256" key="5">
    <source>
        <dbReference type="SAM" id="SignalP"/>
    </source>
</evidence>
<keyword evidence="8" id="KW-1185">Reference proteome</keyword>
<feature type="domain" description="Solute-binding protein family 5" evidence="6">
    <location>
        <begin position="83"/>
        <end position="460"/>
    </location>
</feature>
<evidence type="ECO:0000256" key="3">
    <source>
        <dbReference type="ARBA" id="ARBA00022448"/>
    </source>
</evidence>
<dbReference type="InterPro" id="IPR039424">
    <property type="entry name" value="SBP_5"/>
</dbReference>
<dbReference type="Pfam" id="PF00496">
    <property type="entry name" value="SBP_bac_5"/>
    <property type="match status" value="1"/>
</dbReference>
<dbReference type="CDD" id="cd08504">
    <property type="entry name" value="PBP2_OppA"/>
    <property type="match status" value="1"/>
</dbReference>
<feature type="chain" id="PRO_5046373750" evidence="5">
    <location>
        <begin position="28"/>
        <end position="542"/>
    </location>
</feature>
<evidence type="ECO:0000259" key="6">
    <source>
        <dbReference type="Pfam" id="PF00496"/>
    </source>
</evidence>
<dbReference type="InterPro" id="IPR000914">
    <property type="entry name" value="SBP_5_dom"/>
</dbReference>
<dbReference type="Gene3D" id="3.40.190.10">
    <property type="entry name" value="Periplasmic binding protein-like II"/>
    <property type="match status" value="1"/>
</dbReference>
<dbReference type="InterPro" id="IPR030678">
    <property type="entry name" value="Peptide/Ni-bd"/>
</dbReference>
<gene>
    <name evidence="7" type="primary">oppA_1</name>
    <name evidence="7" type="ORF">VMF7928_03045</name>
</gene>
<dbReference type="PIRSF" id="PIRSF002741">
    <property type="entry name" value="MppA"/>
    <property type="match status" value="1"/>
</dbReference>
<sequence>MYTNTITKAILIGTGLVLSATSLSSFAANVPAGTKLAKEQNLVRYNDGQPASIDPQKVEGVPGQFIINDLFEGLVTQDANGNIIPGIATSWDTKDNKTYTFHLRDAKWSNGEPVTAGDFVYAFQRAVNPETASPYAWYVQMTTMKNAKAIIDGKKDKSTLGVKAIDPHTLQITLTSPIPYFLKMLASATMMPVYPPAIEKWGDKWTQPGHLVSDGAYTLEKRVPNGRIVLKRNPNYWDNANTVVNQVTYLATNDHVAAMNRFLAGEVQMTYETPAEQYKRLKKEYPQDLKTTGSLCTYFYDFNTQKKPFNDVRVRKALSYSINRDIIANAILGQGQKPAYNMTPDIIAGFTPITPAWEKMTQAQRVSEAKKLLKEAGYDKAHPLSFTLIYNTDARHKKIATALQAMWKQELGVNVTLENQEWKTFLQTRHLGNFQMARDGWCGDYNEASTFLNTLMSTNVQNSAHFKNKKYDSLIKQAMVATSEKERNHLYDQAEEIIAKNMPIAPIYQYVNTRLVSPTVGGYPMHNAQDNIYTKNLYIKKI</sequence>
<dbReference type="Gene3D" id="3.10.105.10">
    <property type="entry name" value="Dipeptide-binding Protein, Domain 3"/>
    <property type="match status" value="1"/>
</dbReference>
<organism evidence="7 8">
    <name type="scientific">Vibrio marisflavi CECT 7928</name>
    <dbReference type="NCBI Taxonomy" id="634439"/>
    <lineage>
        <taxon>Bacteria</taxon>
        <taxon>Pseudomonadati</taxon>
        <taxon>Pseudomonadota</taxon>
        <taxon>Gammaproteobacteria</taxon>
        <taxon>Vibrionales</taxon>
        <taxon>Vibrionaceae</taxon>
        <taxon>Vibrio</taxon>
    </lineage>
</organism>
<dbReference type="EMBL" id="CAKLDM010000002">
    <property type="protein sequence ID" value="CAH0540687.1"/>
    <property type="molecule type" value="Genomic_DNA"/>
</dbReference>
<accession>A0ABN8EAW3</accession>
<keyword evidence="4 5" id="KW-0732">Signal</keyword>
<feature type="signal peptide" evidence="5">
    <location>
        <begin position="1"/>
        <end position="27"/>
    </location>
</feature>
<dbReference type="Gene3D" id="3.90.76.10">
    <property type="entry name" value="Dipeptide-binding Protein, Domain 1"/>
    <property type="match status" value="1"/>
</dbReference>
<reference evidence="7" key="1">
    <citation type="submission" date="2021-11" db="EMBL/GenBank/DDBJ databases">
        <authorList>
            <person name="Rodrigo-Torres L."/>
            <person name="Arahal R. D."/>
            <person name="Lucena T."/>
        </authorList>
    </citation>
    <scope>NUCLEOTIDE SEQUENCE</scope>
    <source>
        <strain evidence="7">CECT 7928</strain>
    </source>
</reference>
<dbReference type="PANTHER" id="PTHR30290">
    <property type="entry name" value="PERIPLASMIC BINDING COMPONENT OF ABC TRANSPORTER"/>
    <property type="match status" value="1"/>
</dbReference>
<dbReference type="RefSeq" id="WP_237362556.1">
    <property type="nucleotide sequence ID" value="NZ_CAKLDM010000002.1"/>
</dbReference>
<evidence type="ECO:0000256" key="2">
    <source>
        <dbReference type="ARBA" id="ARBA00005695"/>
    </source>
</evidence>